<keyword evidence="3 7" id="KW-0694">RNA-binding</keyword>
<keyword evidence="5 7" id="KW-0687">Ribonucleoprotein</keyword>
<proteinExistence type="inferred from homology"/>
<evidence type="ECO:0000256" key="5">
    <source>
        <dbReference type="ARBA" id="ARBA00023274"/>
    </source>
</evidence>
<evidence type="ECO:0000313" key="9">
    <source>
        <dbReference type="Proteomes" id="UP000264036"/>
    </source>
</evidence>
<dbReference type="OMA" id="NKQIYAQ"/>
<dbReference type="Gene3D" id="3.30.420.100">
    <property type="match status" value="1"/>
</dbReference>
<dbReference type="EMBL" id="DOEK01000027">
    <property type="protein sequence ID" value="HBP29779.1"/>
    <property type="molecule type" value="Genomic_DNA"/>
</dbReference>
<dbReference type="PANTHER" id="PTHR12899:SF3">
    <property type="entry name" value="LARGE RIBOSOMAL SUBUNIT PROTEIN UL18M"/>
    <property type="match status" value="1"/>
</dbReference>
<dbReference type="PANTHER" id="PTHR12899">
    <property type="entry name" value="39S RIBOSOMAL PROTEIN L18, MITOCHONDRIAL"/>
    <property type="match status" value="1"/>
</dbReference>
<evidence type="ECO:0000256" key="1">
    <source>
        <dbReference type="ARBA" id="ARBA00007116"/>
    </source>
</evidence>
<sequence>MDKKLSRLRRAVATRRKIAELGTYRLAVHRSNLHIYANVISPEGDKVLLTASTLEPEVRKELAEGKKNGGNVEAAVIVGKRVAEKAKAAGIESVAFDRAGFRYHGRVKALAEAAREAGLKI</sequence>
<comment type="similarity">
    <text evidence="1 7">Belongs to the universal ribosomal protein uL18 family.</text>
</comment>
<dbReference type="SUPFAM" id="SSF53137">
    <property type="entry name" value="Translational machinery components"/>
    <property type="match status" value="1"/>
</dbReference>
<comment type="caution">
    <text evidence="8">The sequence shown here is derived from an EMBL/GenBank/DDBJ whole genome shotgun (WGS) entry which is preliminary data.</text>
</comment>
<comment type="function">
    <text evidence="7">This is one of the proteins that bind and probably mediate the attachment of the 5S RNA into the large ribosomal subunit, where it forms part of the central protuberance.</text>
</comment>
<dbReference type="GO" id="GO:0008097">
    <property type="term" value="F:5S rRNA binding"/>
    <property type="evidence" value="ECO:0007669"/>
    <property type="project" value="TreeGrafter"/>
</dbReference>
<dbReference type="InterPro" id="IPR057268">
    <property type="entry name" value="Ribosomal_L18"/>
</dbReference>
<keyword evidence="4 7" id="KW-0689">Ribosomal protein</keyword>
<evidence type="ECO:0000256" key="7">
    <source>
        <dbReference type="HAMAP-Rule" id="MF_01337"/>
    </source>
</evidence>
<gene>
    <name evidence="7" type="primary">rplR</name>
    <name evidence="8" type="ORF">DD666_10230</name>
</gene>
<dbReference type="HAMAP" id="MF_01337_B">
    <property type="entry name" value="Ribosomal_uL18_B"/>
    <property type="match status" value="1"/>
</dbReference>
<dbReference type="GO" id="GO:0022625">
    <property type="term" value="C:cytosolic large ribosomal subunit"/>
    <property type="evidence" value="ECO:0007669"/>
    <property type="project" value="TreeGrafter"/>
</dbReference>
<dbReference type="Proteomes" id="UP000264036">
    <property type="component" value="Unassembled WGS sequence"/>
</dbReference>
<dbReference type="GO" id="GO:0006412">
    <property type="term" value="P:translation"/>
    <property type="evidence" value="ECO:0007669"/>
    <property type="project" value="UniProtKB-UniRule"/>
</dbReference>
<dbReference type="InterPro" id="IPR005484">
    <property type="entry name" value="Ribosomal_uL18_bac/plant/anim"/>
</dbReference>
<comment type="subunit">
    <text evidence="7">Part of the 50S ribosomal subunit; part of the 5S rRNA/L5/L18/L25 subcomplex. Contacts the 5S and 23S rRNAs.</text>
</comment>
<dbReference type="Pfam" id="PF00861">
    <property type="entry name" value="Ribosomal_L18p"/>
    <property type="match status" value="1"/>
</dbReference>
<evidence type="ECO:0000256" key="2">
    <source>
        <dbReference type="ARBA" id="ARBA00022730"/>
    </source>
</evidence>
<evidence type="ECO:0000313" key="8">
    <source>
        <dbReference type="EMBL" id="HBP29779.1"/>
    </source>
</evidence>
<accession>A0A356LG20</accession>
<dbReference type="AlphaFoldDB" id="A0A356LG20"/>
<dbReference type="NCBIfam" id="TIGR00060">
    <property type="entry name" value="L18_bact"/>
    <property type="match status" value="1"/>
</dbReference>
<dbReference type="CDD" id="cd00432">
    <property type="entry name" value="Ribosomal_L18_L5e"/>
    <property type="match status" value="1"/>
</dbReference>
<protein>
    <recommendedName>
        <fullName evidence="6 7">Large ribosomal subunit protein uL18</fullName>
    </recommendedName>
</protein>
<reference evidence="8 9" key="1">
    <citation type="journal article" date="2018" name="Nat. Biotechnol.">
        <title>A standardized bacterial taxonomy based on genome phylogeny substantially revises the tree of life.</title>
        <authorList>
            <person name="Parks D.H."/>
            <person name="Chuvochina M."/>
            <person name="Waite D.W."/>
            <person name="Rinke C."/>
            <person name="Skarshewski A."/>
            <person name="Chaumeil P.A."/>
            <person name="Hugenholtz P."/>
        </authorList>
    </citation>
    <scope>NUCLEOTIDE SEQUENCE [LARGE SCALE GENOMIC DNA]</scope>
    <source>
        <strain evidence="8">UBA10707</strain>
    </source>
</reference>
<dbReference type="FunFam" id="3.30.420.100:FF:000001">
    <property type="entry name" value="50S ribosomal protein L18"/>
    <property type="match status" value="1"/>
</dbReference>
<dbReference type="GO" id="GO:0003735">
    <property type="term" value="F:structural constituent of ribosome"/>
    <property type="evidence" value="ECO:0007669"/>
    <property type="project" value="InterPro"/>
</dbReference>
<evidence type="ECO:0000256" key="6">
    <source>
        <dbReference type="ARBA" id="ARBA00035197"/>
    </source>
</evidence>
<organism evidence="8 9">
    <name type="scientific">Advenella kashmirensis</name>
    <dbReference type="NCBI Taxonomy" id="310575"/>
    <lineage>
        <taxon>Bacteria</taxon>
        <taxon>Pseudomonadati</taxon>
        <taxon>Pseudomonadota</taxon>
        <taxon>Betaproteobacteria</taxon>
        <taxon>Burkholderiales</taxon>
        <taxon>Alcaligenaceae</taxon>
    </lineage>
</organism>
<keyword evidence="2 7" id="KW-0699">rRNA-binding</keyword>
<dbReference type="InterPro" id="IPR004389">
    <property type="entry name" value="Ribosomal_uL18_bac-type"/>
</dbReference>
<evidence type="ECO:0000256" key="3">
    <source>
        <dbReference type="ARBA" id="ARBA00022884"/>
    </source>
</evidence>
<evidence type="ECO:0000256" key="4">
    <source>
        <dbReference type="ARBA" id="ARBA00022980"/>
    </source>
</evidence>
<name>A0A356LG20_9BURK</name>